<dbReference type="EC" id="6.6.1.2" evidence="2"/>
<dbReference type="PANTHER" id="PTHR44119:SF1">
    <property type="entry name" value="MAGNESIUM-CHELATASE SUBUNIT CHLH, CHLOROPLASTIC"/>
    <property type="match status" value="1"/>
</dbReference>
<dbReference type="PANTHER" id="PTHR44119">
    <property type="entry name" value="MAGNESIUM-CHELATASE SUBUNIT CHLH, CHLOROPLASTIC"/>
    <property type="match status" value="1"/>
</dbReference>
<dbReference type="EMBL" id="VSSQ01062153">
    <property type="protein sequence ID" value="MPN15394.1"/>
    <property type="molecule type" value="Genomic_DNA"/>
</dbReference>
<sequence length="182" mass="21615">MNLMAVDIVSQIRSNHEYEVTDLDHYYEYFVGLSKSVEMVKGKKAAIYITDTTGRRIETDRVEKSVEMGVRTRLLNPKWIDGMLEHRYHGVQKISDRFENILGLAATTNKVENWVFSKMHSTYVSDEELRNRMIENNPWAYHKILESLMEYNQRGYWKATQEELLELREEYLKLEGNIEEKL</sequence>
<dbReference type="AlphaFoldDB" id="A0A645FTP2"/>
<dbReference type="GO" id="GO:0051116">
    <property type="term" value="F:cobaltochelatase activity"/>
    <property type="evidence" value="ECO:0007669"/>
    <property type="project" value="UniProtKB-EC"/>
</dbReference>
<dbReference type="InterPro" id="IPR003672">
    <property type="entry name" value="CobN/Mg_chltase"/>
</dbReference>
<dbReference type="Pfam" id="PF02514">
    <property type="entry name" value="CobN-Mg_chel"/>
    <property type="match status" value="1"/>
</dbReference>
<accession>A0A645FTP2</accession>
<comment type="caution">
    <text evidence="2">The sequence shown here is derived from an EMBL/GenBank/DDBJ whole genome shotgun (WGS) entry which is preliminary data.</text>
</comment>
<feature type="domain" description="CobN/magnesium chelatase" evidence="1">
    <location>
        <begin position="2"/>
        <end position="163"/>
    </location>
</feature>
<organism evidence="2">
    <name type="scientific">bioreactor metagenome</name>
    <dbReference type="NCBI Taxonomy" id="1076179"/>
    <lineage>
        <taxon>unclassified sequences</taxon>
        <taxon>metagenomes</taxon>
        <taxon>ecological metagenomes</taxon>
    </lineage>
</organism>
<protein>
    <submittedName>
        <fullName evidence="2">Aerobic cobaltochelatase subunit CobN</fullName>
        <ecNumber evidence="2">6.6.1.2</ecNumber>
    </submittedName>
</protein>
<keyword evidence="2" id="KW-0436">Ligase</keyword>
<evidence type="ECO:0000313" key="2">
    <source>
        <dbReference type="EMBL" id="MPN15394.1"/>
    </source>
</evidence>
<evidence type="ECO:0000259" key="1">
    <source>
        <dbReference type="Pfam" id="PF02514"/>
    </source>
</evidence>
<reference evidence="2" key="1">
    <citation type="submission" date="2019-08" db="EMBL/GenBank/DDBJ databases">
        <authorList>
            <person name="Kucharzyk K."/>
            <person name="Murdoch R.W."/>
            <person name="Higgins S."/>
            <person name="Loffler F."/>
        </authorList>
    </citation>
    <scope>NUCLEOTIDE SEQUENCE</scope>
</reference>
<name>A0A645FTP2_9ZZZZ</name>
<gene>
    <name evidence="2" type="primary">cobN_4</name>
    <name evidence="2" type="ORF">SDC9_162726</name>
</gene>
<proteinExistence type="predicted"/>